<dbReference type="EMBL" id="BAAAJX010000006">
    <property type="protein sequence ID" value="GAA1493498.1"/>
    <property type="molecule type" value="Genomic_DNA"/>
</dbReference>
<name>A0ABP4K5R3_9MICO</name>
<protein>
    <submittedName>
        <fullName evidence="1">Uncharacterized protein</fullName>
    </submittedName>
</protein>
<evidence type="ECO:0000313" key="2">
    <source>
        <dbReference type="Proteomes" id="UP001501742"/>
    </source>
</evidence>
<reference evidence="2" key="1">
    <citation type="journal article" date="2019" name="Int. J. Syst. Evol. Microbiol.">
        <title>The Global Catalogue of Microorganisms (GCM) 10K type strain sequencing project: providing services to taxonomists for standard genome sequencing and annotation.</title>
        <authorList>
            <consortium name="The Broad Institute Genomics Platform"/>
            <consortium name="The Broad Institute Genome Sequencing Center for Infectious Disease"/>
            <person name="Wu L."/>
            <person name="Ma J."/>
        </authorList>
    </citation>
    <scope>NUCLEOTIDE SEQUENCE [LARGE SCALE GENOMIC DNA]</scope>
    <source>
        <strain evidence="2">JCM 12140</strain>
    </source>
</reference>
<accession>A0ABP4K5R3</accession>
<gene>
    <name evidence="1" type="ORF">GCM10009627_18440</name>
</gene>
<keyword evidence="2" id="KW-1185">Reference proteome</keyword>
<comment type="caution">
    <text evidence="1">The sequence shown here is derived from an EMBL/GenBank/DDBJ whole genome shotgun (WGS) entry which is preliminary data.</text>
</comment>
<evidence type="ECO:0000313" key="1">
    <source>
        <dbReference type="EMBL" id="GAA1493498.1"/>
    </source>
</evidence>
<organism evidence="1 2">
    <name type="scientific">Curtobacterium herbarum</name>
    <dbReference type="NCBI Taxonomy" id="150122"/>
    <lineage>
        <taxon>Bacteria</taxon>
        <taxon>Bacillati</taxon>
        <taxon>Actinomycetota</taxon>
        <taxon>Actinomycetes</taxon>
        <taxon>Micrococcales</taxon>
        <taxon>Microbacteriaceae</taxon>
        <taxon>Curtobacterium</taxon>
    </lineage>
</organism>
<sequence length="218" mass="23418">MGTEGWRDQRRERRVRKGNGEPLPPLRWWQVATRSLFQIHLSDPGTTMAASYTVDVNHLGDRDDGAVRARLYRDGRLLALSSLPTRFPVPGGHIEVAVGTFGVRRCHFVAVTGDVRQLTPLPDSAEGRRARLAAERPGLSRAIGTTSTLVVLAGVGLAAPQLLEGITAIPPIGQAVGAFELAIEIPLVVNIAAGVATVAGSIERALRLRSNWLDDLAN</sequence>
<dbReference type="Proteomes" id="UP001501742">
    <property type="component" value="Unassembled WGS sequence"/>
</dbReference>
<proteinExistence type="predicted"/>